<dbReference type="InterPro" id="IPR051204">
    <property type="entry name" value="ABC_transp_perm/SBD"/>
</dbReference>
<keyword evidence="5 6" id="KW-0472">Membrane</keyword>
<protein>
    <submittedName>
        <fullName evidence="9">ABC transporter permease subunit</fullName>
    </submittedName>
</protein>
<evidence type="ECO:0000259" key="8">
    <source>
        <dbReference type="PROSITE" id="PS50928"/>
    </source>
</evidence>
<dbReference type="GO" id="GO:0005886">
    <property type="term" value="C:plasma membrane"/>
    <property type="evidence" value="ECO:0007669"/>
    <property type="project" value="UniProtKB-SubCell"/>
</dbReference>
<dbReference type="AlphaFoldDB" id="A0A7S8MWJ1"/>
<dbReference type="GO" id="GO:0031460">
    <property type="term" value="P:glycine betaine transport"/>
    <property type="evidence" value="ECO:0007669"/>
    <property type="project" value="TreeGrafter"/>
</dbReference>
<dbReference type="PROSITE" id="PS50928">
    <property type="entry name" value="ABC_TM1"/>
    <property type="match status" value="1"/>
</dbReference>
<proteinExistence type="inferred from homology"/>
<dbReference type="Proteomes" id="UP000594480">
    <property type="component" value="Chromosome"/>
</dbReference>
<gene>
    <name evidence="9" type="ORF">IT882_11040</name>
</gene>
<dbReference type="SUPFAM" id="SSF161098">
    <property type="entry name" value="MetI-like"/>
    <property type="match status" value="1"/>
</dbReference>
<keyword evidence="3 6" id="KW-0812">Transmembrane</keyword>
<dbReference type="InterPro" id="IPR035906">
    <property type="entry name" value="MetI-like_sf"/>
</dbReference>
<evidence type="ECO:0000256" key="4">
    <source>
        <dbReference type="ARBA" id="ARBA00022989"/>
    </source>
</evidence>
<keyword evidence="2 6" id="KW-0813">Transport</keyword>
<feature type="transmembrane region" description="Helical" evidence="6">
    <location>
        <begin position="159"/>
        <end position="179"/>
    </location>
</feature>
<evidence type="ECO:0000313" key="9">
    <source>
        <dbReference type="EMBL" id="QPE03805.1"/>
    </source>
</evidence>
<feature type="transmembrane region" description="Helical" evidence="6">
    <location>
        <begin position="62"/>
        <end position="87"/>
    </location>
</feature>
<dbReference type="CDD" id="cd06261">
    <property type="entry name" value="TM_PBP2"/>
    <property type="match status" value="1"/>
</dbReference>
<comment type="similarity">
    <text evidence="6">Belongs to the binding-protein-dependent transport system permease family.</text>
</comment>
<evidence type="ECO:0000256" key="2">
    <source>
        <dbReference type="ARBA" id="ARBA00022448"/>
    </source>
</evidence>
<feature type="transmembrane region" description="Helical" evidence="6">
    <location>
        <begin position="27"/>
        <end position="50"/>
    </location>
</feature>
<accession>A0A7S8MWJ1</accession>
<reference evidence="9 10" key="1">
    <citation type="submission" date="2020-11" db="EMBL/GenBank/DDBJ databases">
        <title>Amino acid is mineralized and recycled by bacteria in oceanic microbiome.</title>
        <authorList>
            <person name="Zheng L.Y."/>
        </authorList>
    </citation>
    <scope>NUCLEOTIDE SEQUENCE [LARGE SCALE GENOMIC DNA]</scope>
    <source>
        <strain evidence="9 10">A32-1</strain>
    </source>
</reference>
<feature type="domain" description="ABC transmembrane type-1" evidence="8">
    <location>
        <begin position="27"/>
        <end position="208"/>
    </location>
</feature>
<evidence type="ECO:0000256" key="3">
    <source>
        <dbReference type="ARBA" id="ARBA00022692"/>
    </source>
</evidence>
<dbReference type="PANTHER" id="PTHR30177">
    <property type="entry name" value="GLYCINE BETAINE/L-PROLINE TRANSPORT SYSTEM PERMEASE PROTEIN PROW"/>
    <property type="match status" value="1"/>
</dbReference>
<feature type="transmembrane region" description="Helical" evidence="6">
    <location>
        <begin position="93"/>
        <end position="114"/>
    </location>
</feature>
<evidence type="ECO:0000256" key="5">
    <source>
        <dbReference type="ARBA" id="ARBA00023136"/>
    </source>
</evidence>
<keyword evidence="4 6" id="KW-1133">Transmembrane helix</keyword>
<dbReference type="Pfam" id="PF00528">
    <property type="entry name" value="BPD_transp_1"/>
    <property type="match status" value="1"/>
</dbReference>
<evidence type="ECO:0000256" key="6">
    <source>
        <dbReference type="RuleBase" id="RU363032"/>
    </source>
</evidence>
<dbReference type="GO" id="GO:0055085">
    <property type="term" value="P:transmembrane transport"/>
    <property type="evidence" value="ECO:0007669"/>
    <property type="project" value="InterPro"/>
</dbReference>
<evidence type="ECO:0000256" key="1">
    <source>
        <dbReference type="ARBA" id="ARBA00004141"/>
    </source>
</evidence>
<dbReference type="Gene3D" id="1.10.3720.10">
    <property type="entry name" value="MetI-like"/>
    <property type="match status" value="1"/>
</dbReference>
<keyword evidence="10" id="KW-1185">Reference proteome</keyword>
<dbReference type="KEGG" id="msf:IT882_11040"/>
<dbReference type="PANTHER" id="PTHR30177:SF33">
    <property type="entry name" value="POSSIBLE OSMOPROTECTANT (GLYCINE BETAINE_CARNITINE_CHOLINE_L-PROLINE) TRANSPORT INTEGRAL MEMBRANE PROTEIN ABC TRANSPORTER PROZ"/>
    <property type="match status" value="1"/>
</dbReference>
<feature type="transmembrane region" description="Helical" evidence="6">
    <location>
        <begin position="191"/>
        <end position="211"/>
    </location>
</feature>
<name>A0A7S8MWJ1_9MICO</name>
<organism evidence="9 10">
    <name type="scientific">Microbacterium schleiferi</name>
    <dbReference type="NCBI Taxonomy" id="69362"/>
    <lineage>
        <taxon>Bacteria</taxon>
        <taxon>Bacillati</taxon>
        <taxon>Actinomycetota</taxon>
        <taxon>Actinomycetes</taxon>
        <taxon>Micrococcales</taxon>
        <taxon>Microbacteriaceae</taxon>
        <taxon>Microbacterium</taxon>
    </lineage>
</organism>
<dbReference type="RefSeq" id="WP_195691896.1">
    <property type="nucleotide sequence ID" value="NZ_CP064760.1"/>
</dbReference>
<evidence type="ECO:0000313" key="10">
    <source>
        <dbReference type="Proteomes" id="UP000594480"/>
    </source>
</evidence>
<comment type="subcellular location">
    <subcellularLocation>
        <location evidence="6">Cell membrane</location>
        <topology evidence="6">Multi-pass membrane protein</topology>
    </subcellularLocation>
    <subcellularLocation>
        <location evidence="1">Membrane</location>
        <topology evidence="1">Multi-pass membrane protein</topology>
    </subcellularLocation>
</comment>
<dbReference type="InterPro" id="IPR000515">
    <property type="entry name" value="MetI-like"/>
</dbReference>
<dbReference type="EMBL" id="CP064760">
    <property type="protein sequence ID" value="QPE03805.1"/>
    <property type="molecule type" value="Genomic_DNA"/>
</dbReference>
<feature type="region of interest" description="Disordered" evidence="7">
    <location>
        <begin position="220"/>
        <end position="253"/>
    </location>
</feature>
<evidence type="ECO:0000256" key="7">
    <source>
        <dbReference type="SAM" id="MobiDB-lite"/>
    </source>
</evidence>
<sequence length="253" mass="26509">MNLIIDAWLWIIAPEQWTGNYALPILFLQQIGFTFAAVGIATLVAVPVGWAIGHTGKGREIAVAISGAARAIPSFGLLILLLLVLGVTRRPEAALITFVLLAIPSLLAGAYTGIQAIDRATIDAARAVGMTRWQVLWRVEIPLGLPLLMGGLRTATLQVVATVTIAAYVNLGGLGWPIIQGIPLGRFDQVLAGAVLVAALALVLDGLLALAQRAAVPRGLRGAPRSAPPADAEPRFDKIPPRIPDTFASSSSS</sequence>